<dbReference type="Proteomes" id="UP001153076">
    <property type="component" value="Unassembled WGS sequence"/>
</dbReference>
<evidence type="ECO:0000313" key="7">
    <source>
        <dbReference type="EMBL" id="KAJ8427892.1"/>
    </source>
</evidence>
<evidence type="ECO:0000256" key="5">
    <source>
        <dbReference type="ARBA" id="ARBA00023180"/>
    </source>
</evidence>
<reference evidence="7" key="1">
    <citation type="submission" date="2022-04" db="EMBL/GenBank/DDBJ databases">
        <title>Carnegiea gigantea Genome sequencing and assembly v2.</title>
        <authorList>
            <person name="Copetti D."/>
            <person name="Sanderson M.J."/>
            <person name="Burquez A."/>
            <person name="Wojciechowski M.F."/>
        </authorList>
    </citation>
    <scope>NUCLEOTIDE SEQUENCE</scope>
    <source>
        <strain evidence="7">SGP5-SGP5p</strain>
        <tissue evidence="7">Aerial part</tissue>
    </source>
</reference>
<keyword evidence="3" id="KW-0064">Aspartyl protease</keyword>
<evidence type="ECO:0000313" key="8">
    <source>
        <dbReference type="Proteomes" id="UP001153076"/>
    </source>
</evidence>
<dbReference type="AlphaFoldDB" id="A0A9Q1JJI9"/>
<proteinExistence type="inferred from homology"/>
<keyword evidence="4" id="KW-0378">Hydrolase</keyword>
<dbReference type="PROSITE" id="PS51767">
    <property type="entry name" value="PEPTIDASE_A1"/>
    <property type="match status" value="1"/>
</dbReference>
<dbReference type="OrthoDB" id="2747330at2759"/>
<protein>
    <recommendedName>
        <fullName evidence="6">Peptidase A1 domain-containing protein</fullName>
    </recommendedName>
</protein>
<dbReference type="PANTHER" id="PTHR47967">
    <property type="entry name" value="OS07G0603500 PROTEIN-RELATED"/>
    <property type="match status" value="1"/>
</dbReference>
<dbReference type="Pfam" id="PF14541">
    <property type="entry name" value="TAXi_C"/>
    <property type="match status" value="1"/>
</dbReference>
<dbReference type="SUPFAM" id="SSF50630">
    <property type="entry name" value="Acid proteases"/>
    <property type="match status" value="1"/>
</dbReference>
<dbReference type="PANTHER" id="PTHR47967:SF39">
    <property type="entry name" value="ASPARTYL PROTEASE FAMILY PROTEIN, PUTATIVE-RELATED"/>
    <property type="match status" value="1"/>
</dbReference>
<evidence type="ECO:0000259" key="6">
    <source>
        <dbReference type="PROSITE" id="PS51767"/>
    </source>
</evidence>
<comment type="caution">
    <text evidence="7">The sequence shown here is derived from an EMBL/GenBank/DDBJ whole genome shotgun (WGS) entry which is preliminary data.</text>
</comment>
<evidence type="ECO:0000256" key="4">
    <source>
        <dbReference type="ARBA" id="ARBA00022801"/>
    </source>
</evidence>
<dbReference type="InterPro" id="IPR021109">
    <property type="entry name" value="Peptidase_aspartic_dom_sf"/>
</dbReference>
<dbReference type="GO" id="GO:0005576">
    <property type="term" value="C:extracellular region"/>
    <property type="evidence" value="ECO:0007669"/>
    <property type="project" value="TreeGrafter"/>
</dbReference>
<dbReference type="EMBL" id="JAKOGI010001076">
    <property type="protein sequence ID" value="KAJ8427892.1"/>
    <property type="molecule type" value="Genomic_DNA"/>
</dbReference>
<dbReference type="CDD" id="cd05476">
    <property type="entry name" value="pepsin_A_like_plant"/>
    <property type="match status" value="1"/>
</dbReference>
<keyword evidence="2" id="KW-0645">Protease</keyword>
<evidence type="ECO:0000256" key="2">
    <source>
        <dbReference type="ARBA" id="ARBA00022670"/>
    </source>
</evidence>
<dbReference type="InterPro" id="IPR034161">
    <property type="entry name" value="Pepsin-like_plant"/>
</dbReference>
<comment type="similarity">
    <text evidence="1">Belongs to the peptidase A1 family.</text>
</comment>
<dbReference type="Pfam" id="PF14543">
    <property type="entry name" value="TAXi_N"/>
    <property type="match status" value="1"/>
</dbReference>
<accession>A0A9Q1JJI9</accession>
<keyword evidence="8" id="KW-1185">Reference proteome</keyword>
<dbReference type="InterPro" id="IPR033121">
    <property type="entry name" value="PEPTIDASE_A1"/>
</dbReference>
<gene>
    <name evidence="7" type="ORF">Cgig2_008510</name>
</gene>
<evidence type="ECO:0000256" key="3">
    <source>
        <dbReference type="ARBA" id="ARBA00022750"/>
    </source>
</evidence>
<evidence type="ECO:0000256" key="1">
    <source>
        <dbReference type="ARBA" id="ARBA00007447"/>
    </source>
</evidence>
<dbReference type="GO" id="GO:0006508">
    <property type="term" value="P:proteolysis"/>
    <property type="evidence" value="ECO:0007669"/>
    <property type="project" value="UniProtKB-KW"/>
</dbReference>
<sequence length="419" mass="46383">MLPVLFLGEFVKAKNSGFTVDLIHRDSPLSTLYNPTRTPLERYKNALKWSKNRISTLLSSYHASVETQLISDYGDFIMKFSIGSPPIEFYGIADTGSDLTWTQCNPCISCKEQKYPLFNPKNSTTYKELPCTSEQCQWVRHVCSDQNICEYTYVDNTQLALLLLKLLLLLIPLRANPSPFKRWYLGVDTTILALVVDQTAIFGVGGGPLSLVSQIGSVLGSVKFSQCFVPTQTNSSLSRKLIFGTDVNAEGKGVISTTPLVQNVDKTLYFVTLKGFSVGDKFVPFNAPNGTLNKGNMFIDSGTIAVILPQDLHSRLENVIIAESTLQPIPEARPQLCYRSETEISEPVITAHFDSGAKVRLNPINAFIPVQDGVYCFTVTDTTAEVGIIGNYAQIDFFIGFDLEKKTVSFMPTDCTNNQ</sequence>
<organism evidence="7 8">
    <name type="scientific">Carnegiea gigantea</name>
    <dbReference type="NCBI Taxonomy" id="171969"/>
    <lineage>
        <taxon>Eukaryota</taxon>
        <taxon>Viridiplantae</taxon>
        <taxon>Streptophyta</taxon>
        <taxon>Embryophyta</taxon>
        <taxon>Tracheophyta</taxon>
        <taxon>Spermatophyta</taxon>
        <taxon>Magnoliopsida</taxon>
        <taxon>eudicotyledons</taxon>
        <taxon>Gunneridae</taxon>
        <taxon>Pentapetalae</taxon>
        <taxon>Caryophyllales</taxon>
        <taxon>Cactineae</taxon>
        <taxon>Cactaceae</taxon>
        <taxon>Cactoideae</taxon>
        <taxon>Echinocereeae</taxon>
        <taxon>Carnegiea</taxon>
    </lineage>
</organism>
<dbReference type="GO" id="GO:0004190">
    <property type="term" value="F:aspartic-type endopeptidase activity"/>
    <property type="evidence" value="ECO:0007669"/>
    <property type="project" value="UniProtKB-KW"/>
</dbReference>
<dbReference type="InterPro" id="IPR032799">
    <property type="entry name" value="TAXi_C"/>
</dbReference>
<feature type="domain" description="Peptidase A1" evidence="6">
    <location>
        <begin position="76"/>
        <end position="411"/>
    </location>
</feature>
<name>A0A9Q1JJI9_9CARY</name>
<keyword evidence="5" id="KW-0325">Glycoprotein</keyword>
<dbReference type="InterPro" id="IPR051708">
    <property type="entry name" value="Plant_Aspart_Prot_A1"/>
</dbReference>
<dbReference type="InterPro" id="IPR032861">
    <property type="entry name" value="TAXi_N"/>
</dbReference>
<dbReference type="Gene3D" id="2.40.70.10">
    <property type="entry name" value="Acid Proteases"/>
    <property type="match status" value="2"/>
</dbReference>